<evidence type="ECO:0000256" key="2">
    <source>
        <dbReference type="ARBA" id="ARBA00022723"/>
    </source>
</evidence>
<feature type="domain" description="PKD" evidence="8">
    <location>
        <begin position="820"/>
        <end position="884"/>
    </location>
</feature>
<feature type="domain" description="PKD" evidence="8">
    <location>
        <begin position="1335"/>
        <end position="1366"/>
    </location>
</feature>
<keyword evidence="10" id="KW-1185">Reference proteome</keyword>
<name>A4BAV5_9GAMM</name>
<keyword evidence="6" id="KW-0865">Zymogen</keyword>
<keyword evidence="2" id="KW-0479">Metal-binding</keyword>
<sequence>MKRTGLLAAAVLIPLSAPSWAAETIPLFDTLKHQPAQTTLTPAPRQAVSQGTATDQIIATLRNRFNLPASLTFKPLNQTEQAGRRFYRFQLAYQAIDILNHDILVTVNDQGEITGGYGRLLNHIETDIPTLSDNIPLPTTAELHALLGDSDPSTAFSDINHRRVIFIDEANRAHDALLVDVTYIRTSDQHRVNRQLILNQTGGLLQSTLGLHSMLEGEVVGGAGPSGNPNAPREDYEATGLAYSPPTTFALSQEDFGSTRLCSFAANGVITIDAGNRTEDLPTEPYTFDCTDNTTNTHRPYNHAKSPLNDVHYRGQMTTEMYRHYLGHSPYYDEPIRQYVHYGYYVGNAFFDRNLESLFYGDGHEAMYPPVELTIVAHEIAHGFTYGVGTEYKKWMSKFEAGALNESFSDMAGQAAEFYLYGSNTWQTGQETNRNGTPARYLDRPSLDGVSVEHIDDYNRGVPPHYASGLFNKVFYTLATSKMTARPTPWNTRYAFELFAKANQACWIESSLFEEAADCVAQTVPQMTSRFLSEGLRQPDNRPWTNLQLENQIRKAFLHVGIDNAMPELGVETGFKPTTRLLTVDFENLTRSYGTAVASDASGWQWLWDFGHDDATSTEFSPEHTFPAEGDYWVTLTATDPEGQSDDIRMRVSVTADYCTANGLLYSPKDAFTAALSMNGQTRTSGADGYSDYSDDPIFILQNTDPAFQLLTGDHPARQGRTRQVYFWLDADQNGKFESTERLIAQGTDGLLSGTLGFIGELDQDYRLRVITADFYVTGLPCGDIRFAEIEDYTLRWQSSAPAQLAIDAVPLVNAMQFVNATNLPQIASWVWDFGDGSDTTTATSPKHSYAQSGAYTVTARGLDNQGQEVQQWQETINVETTTLASMETEKFGQYVSVDGTDSTYPDNSIMHWDFGDGSDEKTGLQAEHLYASRGTYTITLTITNPDNPSGVVTTEDVNLAVPAFSGSVRHRTLSMAGQEYQIELTVAGTAPNDKKSNTQEFIWTLGDGRTLTTPKNRLETTYAAGSFTGSVEWRYQQAIGPDPDDWQWRSTTMPFSLILNSDEDFLYCESALTGNVDYIASVAFGDTEFNTASASGLINADSPVELSAQRQPIKIQAGTTEDDFGPTMYRAWVDADKDGKFDESEAVFNRFDTSGFGLGSGQVSGWLDLSQLSLPPGHYDRRLRIAMQYSELGPRDFGPCDSVYGNNGYFGEAEDYRVLWTVLPNTVLRAELSGDVLVVQNDTPWHDQLVWQWSFGDGQYSAEPAPEHQYQANGVYTLSAKIEDQDGHLLDQWQQEVTVERLTEPTIALSVDKRTLSYDATDSLIPYDSEVLLNFGDGQSTHSLQGRHQYKKGGQYEVTLTITNADYPQGKSNTSIVNIPKQKGGSLPPALLTVVFSLLITFRKKSN</sequence>
<dbReference type="Pfam" id="PF01447">
    <property type="entry name" value="Peptidase_M4"/>
    <property type="match status" value="1"/>
</dbReference>
<evidence type="ECO:0000256" key="1">
    <source>
        <dbReference type="ARBA" id="ARBA00022670"/>
    </source>
</evidence>
<dbReference type="InterPro" id="IPR027268">
    <property type="entry name" value="Peptidase_M4/M1_CTD_sf"/>
</dbReference>
<feature type="domain" description="PKD" evidence="8">
    <location>
        <begin position="1248"/>
        <end position="1288"/>
    </location>
</feature>
<dbReference type="InterPro" id="IPR013783">
    <property type="entry name" value="Ig-like_fold"/>
</dbReference>
<dbReference type="InterPro" id="IPR000601">
    <property type="entry name" value="PKD_dom"/>
</dbReference>
<dbReference type="Gene3D" id="2.60.40.10">
    <property type="entry name" value="Immunoglobulins"/>
    <property type="match status" value="5"/>
</dbReference>
<organism evidence="9 10">
    <name type="scientific">Reinekea blandensis MED297</name>
    <dbReference type="NCBI Taxonomy" id="314283"/>
    <lineage>
        <taxon>Bacteria</taxon>
        <taxon>Pseudomonadati</taxon>
        <taxon>Pseudomonadota</taxon>
        <taxon>Gammaproteobacteria</taxon>
        <taxon>Oceanospirillales</taxon>
        <taxon>Saccharospirillaceae</taxon>
        <taxon>Reinekea</taxon>
    </lineage>
</organism>
<evidence type="ECO:0000256" key="7">
    <source>
        <dbReference type="SAM" id="SignalP"/>
    </source>
</evidence>
<protein>
    <submittedName>
        <fullName evidence="9">Elastase LasB</fullName>
    </submittedName>
</protein>
<evidence type="ECO:0000313" key="10">
    <source>
        <dbReference type="Proteomes" id="UP000005953"/>
    </source>
</evidence>
<feature type="signal peptide" evidence="7">
    <location>
        <begin position="1"/>
        <end position="21"/>
    </location>
</feature>
<evidence type="ECO:0000259" key="8">
    <source>
        <dbReference type="PROSITE" id="PS50093"/>
    </source>
</evidence>
<evidence type="ECO:0000256" key="6">
    <source>
        <dbReference type="ARBA" id="ARBA00023145"/>
    </source>
</evidence>
<feature type="chain" id="PRO_5002666345" evidence="7">
    <location>
        <begin position="22"/>
        <end position="1408"/>
    </location>
</feature>
<keyword evidence="3" id="KW-0378">Hydrolase</keyword>
<evidence type="ECO:0000313" key="9">
    <source>
        <dbReference type="EMBL" id="EAR10568.1"/>
    </source>
</evidence>
<dbReference type="RefSeq" id="WP_008041769.1">
    <property type="nucleotide sequence ID" value="NZ_CH724149.1"/>
</dbReference>
<dbReference type="STRING" id="314283.MED297_11150"/>
<dbReference type="EMBL" id="AAOE01000003">
    <property type="protein sequence ID" value="EAR10568.1"/>
    <property type="molecule type" value="Genomic_DNA"/>
</dbReference>
<dbReference type="Gene3D" id="3.10.450.490">
    <property type="match status" value="1"/>
</dbReference>
<feature type="domain" description="PKD" evidence="8">
    <location>
        <begin position="606"/>
        <end position="656"/>
    </location>
</feature>
<comment type="caution">
    <text evidence="9">The sequence shown here is derived from an EMBL/GenBank/DDBJ whole genome shotgun (WGS) entry which is preliminary data.</text>
</comment>
<dbReference type="Pfam" id="PF02868">
    <property type="entry name" value="Peptidase_M4_C"/>
    <property type="match status" value="1"/>
</dbReference>
<evidence type="ECO:0000256" key="5">
    <source>
        <dbReference type="ARBA" id="ARBA00023049"/>
    </source>
</evidence>
<proteinExistence type="predicted"/>
<evidence type="ECO:0000256" key="4">
    <source>
        <dbReference type="ARBA" id="ARBA00022833"/>
    </source>
</evidence>
<dbReference type="GO" id="GO:0046872">
    <property type="term" value="F:metal ion binding"/>
    <property type="evidence" value="ECO:0007669"/>
    <property type="project" value="UniProtKB-KW"/>
</dbReference>
<dbReference type="Proteomes" id="UP000005953">
    <property type="component" value="Unassembled WGS sequence"/>
</dbReference>
<dbReference type="SMART" id="SM00089">
    <property type="entry name" value="PKD"/>
    <property type="match status" value="5"/>
</dbReference>
<feature type="domain" description="PKD" evidence="8">
    <location>
        <begin position="879"/>
        <end position="945"/>
    </location>
</feature>
<dbReference type="Pfam" id="PF18911">
    <property type="entry name" value="PKD_4"/>
    <property type="match status" value="5"/>
</dbReference>
<accession>A4BAV5</accession>
<dbReference type="PROSITE" id="PS50093">
    <property type="entry name" value="PKD"/>
    <property type="match status" value="5"/>
</dbReference>
<dbReference type="Gene3D" id="3.10.170.10">
    <property type="match status" value="1"/>
</dbReference>
<dbReference type="InterPro" id="IPR045474">
    <property type="entry name" value="GEVED"/>
</dbReference>
<dbReference type="GO" id="GO:0004222">
    <property type="term" value="F:metalloendopeptidase activity"/>
    <property type="evidence" value="ECO:0007669"/>
    <property type="project" value="InterPro"/>
</dbReference>
<dbReference type="Gene3D" id="1.10.390.10">
    <property type="entry name" value="Neutral Protease Domain 2"/>
    <property type="match status" value="1"/>
</dbReference>
<dbReference type="InterPro" id="IPR013856">
    <property type="entry name" value="Peptidase_M4_domain"/>
</dbReference>
<keyword evidence="7" id="KW-0732">Signal</keyword>
<reference evidence="9 10" key="1">
    <citation type="submission" date="2006-02" db="EMBL/GenBank/DDBJ databases">
        <authorList>
            <person name="Pinhassi J."/>
            <person name="Pedros-Alio C."/>
            <person name="Ferriera S."/>
            <person name="Johnson J."/>
            <person name="Kravitz S."/>
            <person name="Halpern A."/>
            <person name="Remington K."/>
            <person name="Beeson K."/>
            <person name="Tran B."/>
            <person name="Rogers Y.-H."/>
            <person name="Friedman R."/>
            <person name="Venter J.C."/>
        </authorList>
    </citation>
    <scope>NUCLEOTIDE SEQUENCE [LARGE SCALE GENOMIC DNA]</scope>
    <source>
        <strain evidence="9 10">MED297</strain>
    </source>
</reference>
<dbReference type="InterPro" id="IPR022409">
    <property type="entry name" value="PKD/Chitinase_dom"/>
</dbReference>
<keyword evidence="1" id="KW-0645">Protease</keyword>
<dbReference type="InterPro" id="IPR001570">
    <property type="entry name" value="Peptidase_M4_C_domain"/>
</dbReference>
<keyword evidence="5" id="KW-0482">Metalloprotease</keyword>
<dbReference type="GO" id="GO:0006508">
    <property type="term" value="P:proteolysis"/>
    <property type="evidence" value="ECO:0007669"/>
    <property type="project" value="UniProtKB-KW"/>
</dbReference>
<dbReference type="InterPro" id="IPR050728">
    <property type="entry name" value="Zinc_Metalloprotease_M4"/>
</dbReference>
<dbReference type="SUPFAM" id="SSF55486">
    <property type="entry name" value="Metalloproteases ('zincins'), catalytic domain"/>
    <property type="match status" value="1"/>
</dbReference>
<dbReference type="OrthoDB" id="5378341at2"/>
<dbReference type="Pfam" id="PF20009">
    <property type="entry name" value="GEVED"/>
    <property type="match status" value="2"/>
</dbReference>
<dbReference type="SUPFAM" id="SSF49299">
    <property type="entry name" value="PKD domain"/>
    <property type="match status" value="5"/>
</dbReference>
<evidence type="ECO:0000256" key="3">
    <source>
        <dbReference type="ARBA" id="ARBA00022801"/>
    </source>
</evidence>
<dbReference type="PANTHER" id="PTHR33794:SF1">
    <property type="entry name" value="BACILLOLYSIN"/>
    <property type="match status" value="1"/>
</dbReference>
<dbReference type="InterPro" id="IPR035986">
    <property type="entry name" value="PKD_dom_sf"/>
</dbReference>
<dbReference type="CDD" id="cd00146">
    <property type="entry name" value="PKD"/>
    <property type="match status" value="5"/>
</dbReference>
<dbReference type="HOGENOM" id="CLU_252503_0_0_6"/>
<keyword evidence="4" id="KW-0862">Zinc</keyword>
<gene>
    <name evidence="9" type="ORF">MED297_11150</name>
</gene>
<dbReference type="PANTHER" id="PTHR33794">
    <property type="entry name" value="BACILLOLYSIN"/>
    <property type="match status" value="1"/>
</dbReference>